<evidence type="ECO:0000256" key="2">
    <source>
        <dbReference type="ARBA" id="ARBA00022475"/>
    </source>
</evidence>
<dbReference type="PANTHER" id="PTHR42770">
    <property type="entry name" value="AMINO ACID TRANSPORTER-RELATED"/>
    <property type="match status" value="1"/>
</dbReference>
<gene>
    <name evidence="7" type="ORF">PHMEG_00023285</name>
</gene>
<name>A0A225VIH8_9STRA</name>
<evidence type="ECO:0000313" key="7">
    <source>
        <dbReference type="EMBL" id="OWZ04759.1"/>
    </source>
</evidence>
<feature type="transmembrane region" description="Helical" evidence="6">
    <location>
        <begin position="370"/>
        <end position="391"/>
    </location>
</feature>
<comment type="subcellular location">
    <subcellularLocation>
        <location evidence="1">Cell membrane</location>
        <topology evidence="1">Multi-pass membrane protein</topology>
    </subcellularLocation>
</comment>
<dbReference type="GO" id="GO:0022857">
    <property type="term" value="F:transmembrane transporter activity"/>
    <property type="evidence" value="ECO:0007669"/>
    <property type="project" value="InterPro"/>
</dbReference>
<dbReference type="PIRSF" id="PIRSF006060">
    <property type="entry name" value="AA_transporter"/>
    <property type="match status" value="1"/>
</dbReference>
<proteinExistence type="predicted"/>
<dbReference type="EMBL" id="NBNE01004787">
    <property type="protein sequence ID" value="OWZ04759.1"/>
    <property type="molecule type" value="Genomic_DNA"/>
</dbReference>
<dbReference type="PANTHER" id="PTHR42770:SF7">
    <property type="entry name" value="MEMBRANE PROTEIN"/>
    <property type="match status" value="1"/>
</dbReference>
<feature type="transmembrane region" description="Helical" evidence="6">
    <location>
        <begin position="137"/>
        <end position="154"/>
    </location>
</feature>
<sequence length="484" mass="52561">MNRISNLSINGPVVEGESTNRYAKVPHLWALGVGTVISGNFYGWQSSLVAGFDGLLILLSIVTVQYVLLSFSIAELSATVPHGGGPYVFALHGIGKMAAFFAGIAECLKVVVTTAVAATGIASYFAELIGVGSEYSPIWWIACYIIFVTLNIVGVEMTFRVQVFVTVCSVILLSVFYVGAATVLDYQKWVVDRDWNYNGWDGILEGASFTLWFYLGIEELPLAIDETIEPTKNMPRGLIASIISLIVISFCTVILSSMISPGADEMYANASPLLTGYQTIFGDNSTTSGFSWLLLIGLISSFHSFVFCMGKLLYAIACDGYLPQMLTKLHPTRGTTHVALISGSIIALVLAIVLHYAIGDERLGSVMINLSLIGAIVSYMFQLTAFIMLRIREPERPRPYKSPFGIPGALVCFILSIFSLVSIIYSGTSSYVFLASVLVAIAYFALGAVYFIYCVQPRLEIGNDAVSAKEFSENLMSSRVSNKV</sequence>
<dbReference type="Pfam" id="PF13520">
    <property type="entry name" value="AA_permease_2"/>
    <property type="match status" value="1"/>
</dbReference>
<dbReference type="Proteomes" id="UP000198211">
    <property type="component" value="Unassembled WGS sequence"/>
</dbReference>
<evidence type="ECO:0000256" key="4">
    <source>
        <dbReference type="ARBA" id="ARBA00022989"/>
    </source>
</evidence>
<feature type="transmembrane region" description="Helical" evidence="6">
    <location>
        <begin position="238"/>
        <end position="259"/>
    </location>
</feature>
<keyword evidence="5 6" id="KW-0472">Membrane</keyword>
<evidence type="ECO:0000313" key="8">
    <source>
        <dbReference type="Proteomes" id="UP000198211"/>
    </source>
</evidence>
<keyword evidence="2" id="KW-1003">Cell membrane</keyword>
<feature type="transmembrane region" description="Helical" evidence="6">
    <location>
        <begin position="431"/>
        <end position="453"/>
    </location>
</feature>
<keyword evidence="4 6" id="KW-1133">Transmembrane helix</keyword>
<feature type="transmembrane region" description="Helical" evidence="6">
    <location>
        <begin position="86"/>
        <end position="104"/>
    </location>
</feature>
<organism evidence="7 8">
    <name type="scientific">Phytophthora megakarya</name>
    <dbReference type="NCBI Taxonomy" id="4795"/>
    <lineage>
        <taxon>Eukaryota</taxon>
        <taxon>Sar</taxon>
        <taxon>Stramenopiles</taxon>
        <taxon>Oomycota</taxon>
        <taxon>Peronosporomycetes</taxon>
        <taxon>Peronosporales</taxon>
        <taxon>Peronosporaceae</taxon>
        <taxon>Phytophthora</taxon>
    </lineage>
</organism>
<evidence type="ECO:0000256" key="6">
    <source>
        <dbReference type="SAM" id="Phobius"/>
    </source>
</evidence>
<feature type="transmembrane region" description="Helical" evidence="6">
    <location>
        <begin position="111"/>
        <end position="131"/>
    </location>
</feature>
<evidence type="ECO:0000256" key="5">
    <source>
        <dbReference type="ARBA" id="ARBA00023136"/>
    </source>
</evidence>
<dbReference type="STRING" id="4795.A0A225VIH8"/>
<evidence type="ECO:0000256" key="3">
    <source>
        <dbReference type="ARBA" id="ARBA00022692"/>
    </source>
</evidence>
<keyword evidence="3 6" id="KW-0812">Transmembrane</keyword>
<dbReference type="GO" id="GO:0005886">
    <property type="term" value="C:plasma membrane"/>
    <property type="evidence" value="ECO:0007669"/>
    <property type="project" value="UniProtKB-SubCell"/>
</dbReference>
<feature type="transmembrane region" description="Helical" evidence="6">
    <location>
        <begin position="292"/>
        <end position="317"/>
    </location>
</feature>
<dbReference type="AlphaFoldDB" id="A0A225VIH8"/>
<feature type="transmembrane region" description="Helical" evidence="6">
    <location>
        <begin position="55"/>
        <end position="74"/>
    </location>
</feature>
<dbReference type="InterPro" id="IPR002293">
    <property type="entry name" value="AA/rel_permease1"/>
</dbReference>
<dbReference type="Gene3D" id="1.20.1740.10">
    <property type="entry name" value="Amino acid/polyamine transporter I"/>
    <property type="match status" value="1"/>
</dbReference>
<protein>
    <submittedName>
        <fullName evidence="7">Amino acid/polyamine transporter</fullName>
    </submittedName>
</protein>
<feature type="transmembrane region" description="Helical" evidence="6">
    <location>
        <begin position="200"/>
        <end position="217"/>
    </location>
</feature>
<accession>A0A225VIH8</accession>
<feature type="transmembrane region" description="Helical" evidence="6">
    <location>
        <begin position="338"/>
        <end position="358"/>
    </location>
</feature>
<evidence type="ECO:0000256" key="1">
    <source>
        <dbReference type="ARBA" id="ARBA00004651"/>
    </source>
</evidence>
<comment type="caution">
    <text evidence="7">The sequence shown here is derived from an EMBL/GenBank/DDBJ whole genome shotgun (WGS) entry which is preliminary data.</text>
</comment>
<feature type="transmembrane region" description="Helical" evidence="6">
    <location>
        <begin position="161"/>
        <end position="180"/>
    </location>
</feature>
<feature type="transmembrane region" description="Helical" evidence="6">
    <location>
        <begin position="403"/>
        <end position="425"/>
    </location>
</feature>
<keyword evidence="8" id="KW-1185">Reference proteome</keyword>
<dbReference type="InterPro" id="IPR050367">
    <property type="entry name" value="APC_superfamily"/>
</dbReference>
<dbReference type="OrthoDB" id="3900342at2759"/>
<reference evidence="8" key="1">
    <citation type="submission" date="2017-03" db="EMBL/GenBank/DDBJ databases">
        <title>Phytopthora megakarya and P. palmivora, two closely related causual agents of cacao black pod achieved similar genome size and gene model numbers by different mechanisms.</title>
        <authorList>
            <person name="Ali S."/>
            <person name="Shao J."/>
            <person name="Larry D.J."/>
            <person name="Kronmiller B."/>
            <person name="Shen D."/>
            <person name="Strem M.D."/>
            <person name="Melnick R.L."/>
            <person name="Guiltinan M.J."/>
            <person name="Tyler B.M."/>
            <person name="Meinhardt L.W."/>
            <person name="Bailey B.A."/>
        </authorList>
    </citation>
    <scope>NUCLEOTIDE SEQUENCE [LARGE SCALE GENOMIC DNA]</scope>
    <source>
        <strain evidence="8">zdho120</strain>
    </source>
</reference>